<evidence type="ECO:0000313" key="2">
    <source>
        <dbReference type="Proteomes" id="UP000694251"/>
    </source>
</evidence>
<name>A0A8T1YHL2_ARASU</name>
<evidence type="ECO:0000313" key="1">
    <source>
        <dbReference type="EMBL" id="KAG7545554.1"/>
    </source>
</evidence>
<dbReference type="Proteomes" id="UP000694251">
    <property type="component" value="Chromosome 12"/>
</dbReference>
<gene>
    <name evidence="1" type="ORF">ISN44_As12g010030</name>
</gene>
<reference evidence="1 2" key="1">
    <citation type="submission" date="2020-12" db="EMBL/GenBank/DDBJ databases">
        <title>Concerted genomic and epigenomic changes stabilize Arabidopsis allopolyploids.</title>
        <authorList>
            <person name="Chen Z."/>
        </authorList>
    </citation>
    <scope>NUCLEOTIDE SEQUENCE [LARGE SCALE GENOMIC DNA]</scope>
    <source>
        <strain evidence="1">As9502</strain>
        <tissue evidence="1">Leaf</tissue>
    </source>
</reference>
<organism evidence="1 2">
    <name type="scientific">Arabidopsis suecica</name>
    <name type="common">Swedish thale-cress</name>
    <name type="synonym">Cardaminopsis suecica</name>
    <dbReference type="NCBI Taxonomy" id="45249"/>
    <lineage>
        <taxon>Eukaryota</taxon>
        <taxon>Viridiplantae</taxon>
        <taxon>Streptophyta</taxon>
        <taxon>Embryophyta</taxon>
        <taxon>Tracheophyta</taxon>
        <taxon>Spermatophyta</taxon>
        <taxon>Magnoliopsida</taxon>
        <taxon>eudicotyledons</taxon>
        <taxon>Gunneridae</taxon>
        <taxon>Pentapetalae</taxon>
        <taxon>rosids</taxon>
        <taxon>malvids</taxon>
        <taxon>Brassicales</taxon>
        <taxon>Brassicaceae</taxon>
        <taxon>Camelineae</taxon>
        <taxon>Arabidopsis</taxon>
    </lineage>
</organism>
<accession>A0A8T1YHL2</accession>
<comment type="caution">
    <text evidence="1">The sequence shown here is derived from an EMBL/GenBank/DDBJ whole genome shotgun (WGS) entry which is preliminary data.</text>
</comment>
<keyword evidence="2" id="KW-1185">Reference proteome</keyword>
<dbReference type="EMBL" id="JAEFBJ010000012">
    <property type="protein sequence ID" value="KAG7545554.1"/>
    <property type="molecule type" value="Genomic_DNA"/>
</dbReference>
<protein>
    <submittedName>
        <fullName evidence="1">Uncharacterized protein</fullName>
    </submittedName>
</protein>
<dbReference type="AlphaFoldDB" id="A0A8T1YHL2"/>
<sequence length="86" mass="9455">MSLVLLSASPTLVSNLIHPNQIYSLEPPHVYRIDEASFARLDYLQAKATGDIIAKPSLNMANTFLVNISIGSPQIMQLLNSMISKQ</sequence>
<proteinExistence type="predicted"/>